<evidence type="ECO:0000313" key="2">
    <source>
        <dbReference type="Proteomes" id="UP001152622"/>
    </source>
</evidence>
<proteinExistence type="predicted"/>
<name>A0A9Q1JD11_SYNKA</name>
<protein>
    <submittedName>
        <fullName evidence="1">Uncharacterized protein</fullName>
    </submittedName>
</protein>
<comment type="caution">
    <text evidence="1">The sequence shown here is derived from an EMBL/GenBank/DDBJ whole genome shotgun (WGS) entry which is preliminary data.</text>
</comment>
<gene>
    <name evidence="1" type="ORF">SKAU_G00011780</name>
</gene>
<reference evidence="1" key="1">
    <citation type="journal article" date="2023" name="Science">
        <title>Genome structures resolve the early diversification of teleost fishes.</title>
        <authorList>
            <person name="Parey E."/>
            <person name="Louis A."/>
            <person name="Montfort J."/>
            <person name="Bouchez O."/>
            <person name="Roques C."/>
            <person name="Iampietro C."/>
            <person name="Lluch J."/>
            <person name="Castinel A."/>
            <person name="Donnadieu C."/>
            <person name="Desvignes T."/>
            <person name="Floi Bucao C."/>
            <person name="Jouanno E."/>
            <person name="Wen M."/>
            <person name="Mejri S."/>
            <person name="Dirks R."/>
            <person name="Jansen H."/>
            <person name="Henkel C."/>
            <person name="Chen W.J."/>
            <person name="Zahm M."/>
            <person name="Cabau C."/>
            <person name="Klopp C."/>
            <person name="Thompson A.W."/>
            <person name="Robinson-Rechavi M."/>
            <person name="Braasch I."/>
            <person name="Lecointre G."/>
            <person name="Bobe J."/>
            <person name="Postlethwait J.H."/>
            <person name="Berthelot C."/>
            <person name="Roest Crollius H."/>
            <person name="Guiguen Y."/>
        </authorList>
    </citation>
    <scope>NUCLEOTIDE SEQUENCE</scope>
    <source>
        <strain evidence="1">WJC10195</strain>
    </source>
</reference>
<dbReference type="EMBL" id="JAINUF010000001">
    <property type="protein sequence ID" value="KAJ8380400.1"/>
    <property type="molecule type" value="Genomic_DNA"/>
</dbReference>
<accession>A0A9Q1JD11</accession>
<dbReference type="Proteomes" id="UP001152622">
    <property type="component" value="Chromosome 1"/>
</dbReference>
<organism evidence="1 2">
    <name type="scientific">Synaphobranchus kaupii</name>
    <name type="common">Kaup's arrowtooth eel</name>
    <dbReference type="NCBI Taxonomy" id="118154"/>
    <lineage>
        <taxon>Eukaryota</taxon>
        <taxon>Metazoa</taxon>
        <taxon>Chordata</taxon>
        <taxon>Craniata</taxon>
        <taxon>Vertebrata</taxon>
        <taxon>Euteleostomi</taxon>
        <taxon>Actinopterygii</taxon>
        <taxon>Neopterygii</taxon>
        <taxon>Teleostei</taxon>
        <taxon>Anguilliformes</taxon>
        <taxon>Synaphobranchidae</taxon>
        <taxon>Synaphobranchus</taxon>
    </lineage>
</organism>
<sequence length="133" mass="13901">MGLAHVFFLGLKRGAAVLILTKGPLILLRLGQEVTKAVACPRSVPAVSPPLSGAVPPSSLSVLWSFSNLSTLDAGSWVLGARVKAGWEGRCCSTNPHTVPCLPLGTPPVCTHVALHWLVTGLEYPSLPPTAVF</sequence>
<dbReference type="AlphaFoldDB" id="A0A9Q1JD11"/>
<keyword evidence="2" id="KW-1185">Reference proteome</keyword>
<evidence type="ECO:0000313" key="1">
    <source>
        <dbReference type="EMBL" id="KAJ8380400.1"/>
    </source>
</evidence>